<keyword evidence="2" id="KW-0812">Transmembrane</keyword>
<dbReference type="SUPFAM" id="SSF141868">
    <property type="entry name" value="EAL domain-like"/>
    <property type="match status" value="1"/>
</dbReference>
<feature type="domain" description="EAL" evidence="4">
    <location>
        <begin position="590"/>
        <end position="844"/>
    </location>
</feature>
<dbReference type="PANTHER" id="PTHR44757">
    <property type="entry name" value="DIGUANYLATE CYCLASE DGCP"/>
    <property type="match status" value="1"/>
</dbReference>
<feature type="chain" id="PRO_5017962511" description="Diguanylate cyclase" evidence="3">
    <location>
        <begin position="24"/>
        <end position="853"/>
    </location>
</feature>
<keyword evidence="2" id="KW-1133">Transmembrane helix</keyword>
<dbReference type="InterPro" id="IPR000160">
    <property type="entry name" value="GGDEF_dom"/>
</dbReference>
<dbReference type="Pfam" id="PF00563">
    <property type="entry name" value="EAL"/>
    <property type="match status" value="1"/>
</dbReference>
<evidence type="ECO:0000259" key="4">
    <source>
        <dbReference type="PROSITE" id="PS50883"/>
    </source>
</evidence>
<feature type="coiled-coil region" evidence="1">
    <location>
        <begin position="371"/>
        <end position="412"/>
    </location>
</feature>
<gene>
    <name evidence="6" type="ORF">PATL70BA_2740</name>
</gene>
<keyword evidence="2" id="KW-0472">Membrane</keyword>
<sequence>MKKVMLVFASLFLVCMASSYTIASEQSQSRNILIINAYHFTYEWTFEQNQGLIEILKDQYPNTIIYTEFLDWKRFPNASLLDESRQFLENKYKDIPIDLILTTDDMGLTFALDHRRELFHDAPIVFSGIIRSSANDILGDSKNVTGVYEEMDPIGALRLIARLQPEVRKIHLIHDLSESGRRTADAFYDALNYFDSDSYEINDLSHLSFDELLLEVSTFEKDSAIMMISYNGSIDGLIETPEYFGRLIASTSSVPVYSIDAFLLGTGITGGTFLSGRLQGQELGKLAIQILKGQHADDLAHIKEATVYTAVDEDQLRRFDLDKDVLPEDVVILNEQSSFFETYSELVLTIEIILTIMTLFIFFLIVGIRKYRLSEKKILNQKNDLQILNEQLSSSEEELKAQNNALLSYQLNLEHEAYHDPMTSLPNRNFLNQHFSQMVLSSNNQTQKTALVFVDLDNFKYINNTYGHPFGDRVLKVIAVRLKDFKESTFTIRLNGDEFILLIPVTLDDTEAYLFQVMNNLKNLFIRPVHIDDQNIRLTASIGYSLYPDDGQDLDELLIQADMAMYHAKKTGKSTYRHYEPQMSDKMENDYILVSHLRKAYENKELSLNFQPQIDSNTHKIVGFEALLRWHSPELGTVSPLKIIPLAESSGLILPIGQCILEQAIRFTLDMLDHMEEPFLVSVNISVIQLLEASFVDDLIETLASFELEPSYLQLEITESILIESYDIILGKLKKLRAHGISLSLDDFGTGYSSLSYLQQLPLTELKIDKKFIDEITQPNTDYVLINSIIMLAQALNLNVVAEGVEKEFQAEYLEAKGCHVIQGYYYGKPMTEKEIILYCQDFSLDKVITPTE</sequence>
<dbReference type="Gene3D" id="3.40.50.2300">
    <property type="match status" value="2"/>
</dbReference>
<evidence type="ECO:0000313" key="6">
    <source>
        <dbReference type="EMBL" id="VDN48643.1"/>
    </source>
</evidence>
<proteinExistence type="predicted"/>
<dbReference type="InterPro" id="IPR043128">
    <property type="entry name" value="Rev_trsase/Diguanyl_cyclase"/>
</dbReference>
<dbReference type="AlphaFoldDB" id="A0A3P7PEZ1"/>
<dbReference type="CDD" id="cd01949">
    <property type="entry name" value="GGDEF"/>
    <property type="match status" value="1"/>
</dbReference>
<organism evidence="6 7">
    <name type="scientific">Petrocella atlantisensis</name>
    <dbReference type="NCBI Taxonomy" id="2173034"/>
    <lineage>
        <taxon>Bacteria</taxon>
        <taxon>Bacillati</taxon>
        <taxon>Bacillota</taxon>
        <taxon>Clostridia</taxon>
        <taxon>Lachnospirales</taxon>
        <taxon>Vallitaleaceae</taxon>
        <taxon>Petrocella</taxon>
    </lineage>
</organism>
<dbReference type="Pfam" id="PF00990">
    <property type="entry name" value="GGDEF"/>
    <property type="match status" value="1"/>
</dbReference>
<dbReference type="NCBIfam" id="TIGR00254">
    <property type="entry name" value="GGDEF"/>
    <property type="match status" value="1"/>
</dbReference>
<dbReference type="InterPro" id="IPR001633">
    <property type="entry name" value="EAL_dom"/>
</dbReference>
<dbReference type="InterPro" id="IPR029787">
    <property type="entry name" value="Nucleotide_cyclase"/>
</dbReference>
<dbReference type="Gene3D" id="3.30.70.270">
    <property type="match status" value="1"/>
</dbReference>
<dbReference type="Gene3D" id="3.20.20.450">
    <property type="entry name" value="EAL domain"/>
    <property type="match status" value="1"/>
</dbReference>
<keyword evidence="1" id="KW-0175">Coiled coil</keyword>
<dbReference type="OrthoDB" id="9762141at2"/>
<reference evidence="6 7" key="1">
    <citation type="submission" date="2018-09" db="EMBL/GenBank/DDBJ databases">
        <authorList>
            <person name="Postec A."/>
        </authorList>
    </citation>
    <scope>NUCLEOTIDE SEQUENCE [LARGE SCALE GENOMIC DNA]</scope>
    <source>
        <strain evidence="6">70B-A</strain>
    </source>
</reference>
<dbReference type="PANTHER" id="PTHR44757:SF2">
    <property type="entry name" value="BIOFILM ARCHITECTURE MAINTENANCE PROTEIN MBAA"/>
    <property type="match status" value="1"/>
</dbReference>
<feature type="transmembrane region" description="Helical" evidence="2">
    <location>
        <begin position="346"/>
        <end position="368"/>
    </location>
</feature>
<keyword evidence="7" id="KW-1185">Reference proteome</keyword>
<evidence type="ECO:0000313" key="7">
    <source>
        <dbReference type="Proteomes" id="UP000279029"/>
    </source>
</evidence>
<dbReference type="InterPro" id="IPR052155">
    <property type="entry name" value="Biofilm_reg_signaling"/>
</dbReference>
<dbReference type="SUPFAM" id="SSF55073">
    <property type="entry name" value="Nucleotide cyclase"/>
    <property type="match status" value="1"/>
</dbReference>
<name>A0A3P7PEZ1_9FIRM</name>
<dbReference type="PROSITE" id="PS50883">
    <property type="entry name" value="EAL"/>
    <property type="match status" value="1"/>
</dbReference>
<evidence type="ECO:0000256" key="2">
    <source>
        <dbReference type="SAM" id="Phobius"/>
    </source>
</evidence>
<evidence type="ECO:0000259" key="5">
    <source>
        <dbReference type="PROSITE" id="PS50887"/>
    </source>
</evidence>
<keyword evidence="3" id="KW-0732">Signal</keyword>
<dbReference type="PROSITE" id="PS50887">
    <property type="entry name" value="GGDEF"/>
    <property type="match status" value="1"/>
</dbReference>
<accession>A0A3P7PEZ1</accession>
<feature type="domain" description="GGDEF" evidence="5">
    <location>
        <begin position="447"/>
        <end position="581"/>
    </location>
</feature>
<evidence type="ECO:0000256" key="1">
    <source>
        <dbReference type="SAM" id="Coils"/>
    </source>
</evidence>
<evidence type="ECO:0000256" key="3">
    <source>
        <dbReference type="SAM" id="SignalP"/>
    </source>
</evidence>
<dbReference type="InterPro" id="IPR035919">
    <property type="entry name" value="EAL_sf"/>
</dbReference>
<dbReference type="SMART" id="SM00052">
    <property type="entry name" value="EAL"/>
    <property type="match status" value="1"/>
</dbReference>
<dbReference type="RefSeq" id="WP_125137753.1">
    <property type="nucleotide sequence ID" value="NZ_LR130778.1"/>
</dbReference>
<feature type="signal peptide" evidence="3">
    <location>
        <begin position="1"/>
        <end position="23"/>
    </location>
</feature>
<dbReference type="SMART" id="SM00267">
    <property type="entry name" value="GGDEF"/>
    <property type="match status" value="1"/>
</dbReference>
<dbReference type="CDD" id="cd01948">
    <property type="entry name" value="EAL"/>
    <property type="match status" value="1"/>
</dbReference>
<evidence type="ECO:0008006" key="8">
    <source>
        <dbReference type="Google" id="ProtNLM"/>
    </source>
</evidence>
<dbReference type="KEGG" id="cbar:PATL70BA_2740"/>
<protein>
    <recommendedName>
        <fullName evidence="8">Diguanylate cyclase</fullName>
    </recommendedName>
</protein>
<dbReference type="Proteomes" id="UP000279029">
    <property type="component" value="Chromosome"/>
</dbReference>
<dbReference type="EMBL" id="LR130778">
    <property type="protein sequence ID" value="VDN48643.1"/>
    <property type="molecule type" value="Genomic_DNA"/>
</dbReference>